<comment type="caution">
    <text evidence="4">The sequence shown here is derived from an EMBL/GenBank/DDBJ whole genome shotgun (WGS) entry which is preliminary data.</text>
</comment>
<evidence type="ECO:0000259" key="3">
    <source>
        <dbReference type="PROSITE" id="PS50893"/>
    </source>
</evidence>
<evidence type="ECO:0000256" key="1">
    <source>
        <dbReference type="ARBA" id="ARBA00022741"/>
    </source>
</evidence>
<dbReference type="SMART" id="SM00382">
    <property type="entry name" value="AAA"/>
    <property type="match status" value="1"/>
</dbReference>
<dbReference type="SUPFAM" id="SSF52540">
    <property type="entry name" value="P-loop containing nucleoside triphosphate hydrolases"/>
    <property type="match status" value="1"/>
</dbReference>
<protein>
    <submittedName>
        <fullName evidence="4">Sugar ABC transporter ATP-binding protein</fullName>
    </submittedName>
</protein>
<evidence type="ECO:0000256" key="2">
    <source>
        <dbReference type="ARBA" id="ARBA00022840"/>
    </source>
</evidence>
<sequence>MDTSDLLTLSRISKTFGEVTALRDVDFHVGKNEIVGLLGDNGAGKSTLIKIITGYHHPDPGGEIFFKGKRIDHLSVAKARDLGIETVYQEKALADKQALWRNIFMGREMTTALGVLKIRRMREETRRLMVETMGFTSAAVVPDTLVRTLSGGERQGVAIVRALYFQAELIILDEPTMGLSVSETRKALDFVRGIKRAGKSCIFIDHNIFHVYPVVDRLVILDRGHVAGEFVQHAVTLDELTHKLQMVARTGSLEGTPRDADP</sequence>
<dbReference type="GO" id="GO:0005524">
    <property type="term" value="F:ATP binding"/>
    <property type="evidence" value="ECO:0007669"/>
    <property type="project" value="UniProtKB-KW"/>
</dbReference>
<dbReference type="Proteomes" id="UP000320048">
    <property type="component" value="Unassembled WGS sequence"/>
</dbReference>
<reference evidence="4 5" key="1">
    <citation type="journal article" date="2019" name="Nat. Microbiol.">
        <title>Mediterranean grassland soil C-N compound turnover is dependent on rainfall and depth, and is mediated by genomically divergent microorganisms.</title>
        <authorList>
            <person name="Diamond S."/>
            <person name="Andeer P.F."/>
            <person name="Li Z."/>
            <person name="Crits-Christoph A."/>
            <person name="Burstein D."/>
            <person name="Anantharaman K."/>
            <person name="Lane K.R."/>
            <person name="Thomas B.C."/>
            <person name="Pan C."/>
            <person name="Northen T.R."/>
            <person name="Banfield J.F."/>
        </authorList>
    </citation>
    <scope>NUCLEOTIDE SEQUENCE [LARGE SCALE GENOMIC DNA]</scope>
    <source>
        <strain evidence="4">NP_7</strain>
    </source>
</reference>
<dbReference type="PANTHER" id="PTHR43790:SF8">
    <property type="entry name" value="SUGAR ABC TRANSPORTER ATP-BINDING PROTEIN"/>
    <property type="match status" value="1"/>
</dbReference>
<proteinExistence type="predicted"/>
<dbReference type="InterPro" id="IPR003439">
    <property type="entry name" value="ABC_transporter-like_ATP-bd"/>
</dbReference>
<dbReference type="InterPro" id="IPR027417">
    <property type="entry name" value="P-loop_NTPase"/>
</dbReference>
<keyword evidence="2 4" id="KW-0067">ATP-binding</keyword>
<gene>
    <name evidence="4" type="ORF">E6H04_00730</name>
</gene>
<feature type="domain" description="ABC transporter" evidence="3">
    <location>
        <begin position="7"/>
        <end position="248"/>
    </location>
</feature>
<dbReference type="AlphaFoldDB" id="A0A537JMD9"/>
<evidence type="ECO:0000313" key="4">
    <source>
        <dbReference type="EMBL" id="TMI84705.1"/>
    </source>
</evidence>
<dbReference type="Pfam" id="PF00005">
    <property type="entry name" value="ABC_tran"/>
    <property type="match status" value="1"/>
</dbReference>
<dbReference type="PROSITE" id="PS50893">
    <property type="entry name" value="ABC_TRANSPORTER_2"/>
    <property type="match status" value="1"/>
</dbReference>
<accession>A0A537JMD9</accession>
<dbReference type="PANTHER" id="PTHR43790">
    <property type="entry name" value="CARBOHYDRATE TRANSPORT ATP-BINDING PROTEIN MG119-RELATED"/>
    <property type="match status" value="1"/>
</dbReference>
<organism evidence="4 5">
    <name type="scientific">Candidatus Segetimicrobium genomatis</name>
    <dbReference type="NCBI Taxonomy" id="2569760"/>
    <lineage>
        <taxon>Bacteria</taxon>
        <taxon>Bacillati</taxon>
        <taxon>Candidatus Sysuimicrobiota</taxon>
        <taxon>Candidatus Sysuimicrobiia</taxon>
        <taxon>Candidatus Sysuimicrobiales</taxon>
        <taxon>Candidatus Segetimicrobiaceae</taxon>
        <taxon>Candidatus Segetimicrobium</taxon>
    </lineage>
</organism>
<dbReference type="Gene3D" id="3.40.50.300">
    <property type="entry name" value="P-loop containing nucleotide triphosphate hydrolases"/>
    <property type="match status" value="1"/>
</dbReference>
<dbReference type="InterPro" id="IPR050107">
    <property type="entry name" value="ABC_carbohydrate_import_ATPase"/>
</dbReference>
<dbReference type="EMBL" id="VBAO01000019">
    <property type="protein sequence ID" value="TMI84705.1"/>
    <property type="molecule type" value="Genomic_DNA"/>
</dbReference>
<keyword evidence="1" id="KW-0547">Nucleotide-binding</keyword>
<name>A0A537JMD9_9BACT</name>
<dbReference type="CDD" id="cd03216">
    <property type="entry name" value="ABC_Carb_Monos_I"/>
    <property type="match status" value="1"/>
</dbReference>
<dbReference type="InterPro" id="IPR003593">
    <property type="entry name" value="AAA+_ATPase"/>
</dbReference>
<evidence type="ECO:0000313" key="5">
    <source>
        <dbReference type="Proteomes" id="UP000320048"/>
    </source>
</evidence>
<dbReference type="GO" id="GO:0016887">
    <property type="term" value="F:ATP hydrolysis activity"/>
    <property type="evidence" value="ECO:0007669"/>
    <property type="project" value="InterPro"/>
</dbReference>